<protein>
    <submittedName>
        <fullName evidence="2">XRE family transcriptional regulator</fullName>
    </submittedName>
</protein>
<dbReference type="KEGG" id="paro:CUV01_08085"/>
<dbReference type="Gene3D" id="1.10.260.40">
    <property type="entry name" value="lambda repressor-like DNA-binding domains"/>
    <property type="match status" value="1"/>
</dbReference>
<sequence>MSNRGTMHILTGTRIRERRLSLSRKQADVAAAAGISAAYLNLIEHNRRPVGASLMARLADALAVPAAELESGREEARLASLREAAAALDGRLGSNAPELDQTAEFAARFPGWADALVSAAGQNQALSQRLVSLSERMTRDPYLLDTLHEALSAATALRSTAAILAEGGEGLTPEWRARFFANLDDDSQRLSRTAQALVAYLDSFEADSAILTPQDEVEAWMAAGSAPLDQATDLASDAARDLAQAHLDRMDAERQILPDEDLTRAAAEAGDPLAMAQMLGQPLDLVMHRLALVRPSGYDGAGLLICDGAGVMVLRRAAHGFGLPRQGDACALWPLFQSLANPQTALRVRVEMPDGATFDTLSYATRAQPGGLLGPILSRAQMLIVPAGADRAEPPLPIGSSCRICPRDACPARREPSILSAG</sequence>
<evidence type="ECO:0000313" key="3">
    <source>
        <dbReference type="Proteomes" id="UP000233742"/>
    </source>
</evidence>
<dbReference type="Pfam" id="PF01381">
    <property type="entry name" value="HTH_3"/>
    <property type="match status" value="1"/>
</dbReference>
<proteinExistence type="predicted"/>
<dbReference type="InterPro" id="IPR010982">
    <property type="entry name" value="Lambda_DNA-bd_dom_sf"/>
</dbReference>
<dbReference type="SUPFAM" id="SSF47413">
    <property type="entry name" value="lambda repressor-like DNA-binding domains"/>
    <property type="match status" value="1"/>
</dbReference>
<feature type="domain" description="HTH cro/C1-type" evidence="1">
    <location>
        <begin position="15"/>
        <end position="69"/>
    </location>
</feature>
<dbReference type="AlphaFoldDB" id="A0A2K9EVP1"/>
<evidence type="ECO:0000259" key="1">
    <source>
        <dbReference type="PROSITE" id="PS50943"/>
    </source>
</evidence>
<dbReference type="EMBL" id="CP025408">
    <property type="protein sequence ID" value="AUH33354.1"/>
    <property type="molecule type" value="Genomic_DNA"/>
</dbReference>
<name>A0A2K9EVP1_9RHOB</name>
<dbReference type="Pfam" id="PF09856">
    <property type="entry name" value="ScfRs"/>
    <property type="match status" value="1"/>
</dbReference>
<keyword evidence="3" id="KW-1185">Reference proteome</keyword>
<dbReference type="Proteomes" id="UP000233742">
    <property type="component" value="Chromosome"/>
</dbReference>
<reference evidence="2 3" key="1">
    <citation type="submission" date="2017-12" db="EMBL/GenBank/DDBJ databases">
        <authorList>
            <person name="Hurst M.R.H."/>
        </authorList>
    </citation>
    <scope>NUCLEOTIDE SEQUENCE [LARGE SCALE GENOMIC DNA]</scope>
    <source>
        <strain evidence="2 3">BM15</strain>
    </source>
</reference>
<dbReference type="InterPro" id="IPR018653">
    <property type="entry name" value="ScfR_C"/>
</dbReference>
<dbReference type="GO" id="GO:0003677">
    <property type="term" value="F:DNA binding"/>
    <property type="evidence" value="ECO:0007669"/>
    <property type="project" value="InterPro"/>
</dbReference>
<evidence type="ECO:0000313" key="2">
    <source>
        <dbReference type="EMBL" id="AUH33354.1"/>
    </source>
</evidence>
<accession>A0A2K9EVP1</accession>
<gene>
    <name evidence="2" type="ORF">CUV01_08085</name>
</gene>
<dbReference type="InterPro" id="IPR001387">
    <property type="entry name" value="Cro/C1-type_HTH"/>
</dbReference>
<dbReference type="SMART" id="SM00530">
    <property type="entry name" value="HTH_XRE"/>
    <property type="match status" value="1"/>
</dbReference>
<organism evidence="2 3">
    <name type="scientific">Paracoccus tegillarcae</name>
    <dbReference type="NCBI Taxonomy" id="1529068"/>
    <lineage>
        <taxon>Bacteria</taxon>
        <taxon>Pseudomonadati</taxon>
        <taxon>Pseudomonadota</taxon>
        <taxon>Alphaproteobacteria</taxon>
        <taxon>Rhodobacterales</taxon>
        <taxon>Paracoccaceae</taxon>
        <taxon>Paracoccus</taxon>
    </lineage>
</organism>
<dbReference type="PROSITE" id="PS50943">
    <property type="entry name" value="HTH_CROC1"/>
    <property type="match status" value="1"/>
</dbReference>
<dbReference type="CDD" id="cd00093">
    <property type="entry name" value="HTH_XRE"/>
    <property type="match status" value="1"/>
</dbReference>
<dbReference type="OrthoDB" id="7790108at2"/>